<organism evidence="1 2">
    <name type="scientific">Proteobacteria bacterium 228</name>
    <dbReference type="NCBI Taxonomy" id="2083153"/>
    <lineage>
        <taxon>Bacteria</taxon>
        <taxon>Pseudomonadati</taxon>
        <taxon>Pseudomonadota</taxon>
    </lineage>
</organism>
<dbReference type="Proteomes" id="UP000238196">
    <property type="component" value="Unassembled WGS sequence"/>
</dbReference>
<gene>
    <name evidence="1" type="ORF">C4K68_02665</name>
</gene>
<accession>A0A2S5KW33</accession>
<evidence type="ECO:0000313" key="1">
    <source>
        <dbReference type="EMBL" id="PPC78923.1"/>
    </source>
</evidence>
<dbReference type="EMBL" id="PRLP01000008">
    <property type="protein sequence ID" value="PPC78923.1"/>
    <property type="molecule type" value="Genomic_DNA"/>
</dbReference>
<name>A0A2S5KW33_9PROT</name>
<protein>
    <submittedName>
        <fullName evidence="1">Uncharacterized protein</fullName>
    </submittedName>
</protein>
<reference evidence="1 2" key="1">
    <citation type="submission" date="2018-02" db="EMBL/GenBank/DDBJ databases">
        <title>novel marine gammaproteobacteria from coastal saline agro ecosystem.</title>
        <authorList>
            <person name="Krishnan R."/>
            <person name="Ramesh Kumar N."/>
        </authorList>
    </citation>
    <scope>NUCLEOTIDE SEQUENCE [LARGE SCALE GENOMIC DNA]</scope>
    <source>
        <strain evidence="1 2">228</strain>
    </source>
</reference>
<proteinExistence type="predicted"/>
<dbReference type="AlphaFoldDB" id="A0A2S5KW33"/>
<sequence length="120" mass="13924">MNRASPSPLLEPLVVDVQCHSEDWSQQRLLLSTEELHTFFLLPESQEAIWFELEPLYAEMFERDLDCIRDEHMPLARKPVAPVPELVVTLYRLGPVKAYLSDGEMAALWSDYSFPHTELH</sequence>
<evidence type="ECO:0000313" key="2">
    <source>
        <dbReference type="Proteomes" id="UP000238196"/>
    </source>
</evidence>
<comment type="caution">
    <text evidence="1">The sequence shown here is derived from an EMBL/GenBank/DDBJ whole genome shotgun (WGS) entry which is preliminary data.</text>
</comment>